<keyword evidence="3" id="KW-1185">Reference proteome</keyword>
<protein>
    <submittedName>
        <fullName evidence="2">Uncharacterized protein</fullName>
    </submittedName>
</protein>
<feature type="region of interest" description="Disordered" evidence="1">
    <location>
        <begin position="335"/>
        <end position="358"/>
    </location>
</feature>
<name>A0A812UX76_9DINO</name>
<organism evidence="2 3">
    <name type="scientific">Symbiodinium natans</name>
    <dbReference type="NCBI Taxonomy" id="878477"/>
    <lineage>
        <taxon>Eukaryota</taxon>
        <taxon>Sar</taxon>
        <taxon>Alveolata</taxon>
        <taxon>Dinophyceae</taxon>
        <taxon>Suessiales</taxon>
        <taxon>Symbiodiniaceae</taxon>
        <taxon>Symbiodinium</taxon>
    </lineage>
</organism>
<reference evidence="2" key="1">
    <citation type="submission" date="2021-02" db="EMBL/GenBank/DDBJ databases">
        <authorList>
            <person name="Dougan E. K."/>
            <person name="Rhodes N."/>
            <person name="Thang M."/>
            <person name="Chan C."/>
        </authorList>
    </citation>
    <scope>NUCLEOTIDE SEQUENCE</scope>
</reference>
<feature type="compositionally biased region" description="Low complexity" evidence="1">
    <location>
        <begin position="337"/>
        <end position="354"/>
    </location>
</feature>
<comment type="caution">
    <text evidence="2">The sequence shown here is derived from an EMBL/GenBank/DDBJ whole genome shotgun (WGS) entry which is preliminary data.</text>
</comment>
<accession>A0A812UX76</accession>
<gene>
    <name evidence="2" type="ORF">SNAT2548_LOCUS33563</name>
</gene>
<proteinExistence type="predicted"/>
<dbReference type="EMBL" id="CAJNDS010002764">
    <property type="protein sequence ID" value="CAE7589143.1"/>
    <property type="molecule type" value="Genomic_DNA"/>
</dbReference>
<evidence type="ECO:0000256" key="1">
    <source>
        <dbReference type="SAM" id="MobiDB-lite"/>
    </source>
</evidence>
<dbReference type="AlphaFoldDB" id="A0A812UX76"/>
<evidence type="ECO:0000313" key="3">
    <source>
        <dbReference type="Proteomes" id="UP000604046"/>
    </source>
</evidence>
<sequence>MAFVLQGVTGDLQEQRVVLQGEEDSLFSSRPTAAHLKTLQKVTEPSTPRNIAANIAEHARLHLASTPSTTCAEEEAIDAAWPPQEVVEHIESLKREDKKFEQADGQWLGMARKLDDERVASEWAFWEGKGCFGWLACLLPAFPRPGLRLGLELWAVLVEAAETGPPRSSHRACGVLNTMEFVMEAQGFASSAAFSCVLRPGSEEPGATADGVAFMLRCNSHRDCHQIAAEIWDNLGSSMVSVLKWNEDTGLIVSWVIRSERFRCCSARVAALAKKGGVYPGKTELSLSLAGPAESMPVQLLGQDRLGLATVVEALDETSPHSPGSPEEALALSAVVPSTPGSSSLQSSSGPGLSVAGKQPSDASAKRCALKAATAAGADKAAAEQIAEGVGCTVEDWLVDGAAQRAEEVGTAAAKVALACGAPAEQGSLVALAVEANARARQAASRQATATECGCFQAATSRAWLQRFFQSLR</sequence>
<dbReference type="Proteomes" id="UP000604046">
    <property type="component" value="Unassembled WGS sequence"/>
</dbReference>
<evidence type="ECO:0000313" key="2">
    <source>
        <dbReference type="EMBL" id="CAE7589143.1"/>
    </source>
</evidence>